<feature type="transmembrane region" description="Helical" evidence="6">
    <location>
        <begin position="113"/>
        <end position="135"/>
    </location>
</feature>
<proteinExistence type="predicted"/>
<feature type="transmembrane region" description="Helical" evidence="6">
    <location>
        <begin position="177"/>
        <end position="197"/>
    </location>
</feature>
<keyword evidence="2" id="KW-1003">Cell membrane</keyword>
<feature type="domain" description="Major facilitator superfamily (MFS) profile" evidence="7">
    <location>
        <begin position="20"/>
        <end position="398"/>
    </location>
</feature>
<dbReference type="SUPFAM" id="SSF103473">
    <property type="entry name" value="MFS general substrate transporter"/>
    <property type="match status" value="1"/>
</dbReference>
<evidence type="ECO:0000259" key="7">
    <source>
        <dbReference type="PROSITE" id="PS50850"/>
    </source>
</evidence>
<keyword evidence="4 6" id="KW-1133">Transmembrane helix</keyword>
<dbReference type="Gene3D" id="1.20.1250.20">
    <property type="entry name" value="MFS general substrate transporter like domains"/>
    <property type="match status" value="2"/>
</dbReference>
<name>A0ABX0QFF4_9BACT</name>
<feature type="transmembrane region" description="Helical" evidence="6">
    <location>
        <begin position="310"/>
        <end position="331"/>
    </location>
</feature>
<feature type="transmembrane region" description="Helical" evidence="6">
    <location>
        <begin position="56"/>
        <end position="76"/>
    </location>
</feature>
<comment type="subcellular location">
    <subcellularLocation>
        <location evidence="1">Cell membrane</location>
        <topology evidence="1">Multi-pass membrane protein</topology>
    </subcellularLocation>
</comment>
<evidence type="ECO:0000313" key="9">
    <source>
        <dbReference type="Proteomes" id="UP000606008"/>
    </source>
</evidence>
<evidence type="ECO:0000256" key="1">
    <source>
        <dbReference type="ARBA" id="ARBA00004651"/>
    </source>
</evidence>
<organism evidence="8 9">
    <name type="scientific">Fibrivirga algicola</name>
    <dbReference type="NCBI Taxonomy" id="2950420"/>
    <lineage>
        <taxon>Bacteria</taxon>
        <taxon>Pseudomonadati</taxon>
        <taxon>Bacteroidota</taxon>
        <taxon>Cytophagia</taxon>
        <taxon>Cytophagales</taxon>
        <taxon>Spirosomataceae</taxon>
        <taxon>Fibrivirga</taxon>
    </lineage>
</organism>
<feature type="transmembrane region" description="Helical" evidence="6">
    <location>
        <begin position="88"/>
        <end position="107"/>
    </location>
</feature>
<dbReference type="Proteomes" id="UP000606008">
    <property type="component" value="Unassembled WGS sequence"/>
</dbReference>
<feature type="transmembrane region" description="Helical" evidence="6">
    <location>
        <begin position="255"/>
        <end position="275"/>
    </location>
</feature>
<feature type="transmembrane region" description="Helical" evidence="6">
    <location>
        <begin position="370"/>
        <end position="393"/>
    </location>
</feature>
<dbReference type="InterPro" id="IPR036259">
    <property type="entry name" value="MFS_trans_sf"/>
</dbReference>
<dbReference type="PANTHER" id="PTHR43124">
    <property type="entry name" value="PURINE EFFLUX PUMP PBUE"/>
    <property type="match status" value="1"/>
</dbReference>
<evidence type="ECO:0000256" key="5">
    <source>
        <dbReference type="ARBA" id="ARBA00023136"/>
    </source>
</evidence>
<reference evidence="9" key="2">
    <citation type="submission" date="2023-07" db="EMBL/GenBank/DDBJ databases">
        <authorList>
            <person name="Jung D.-H."/>
        </authorList>
    </citation>
    <scope>NUCLEOTIDE SEQUENCE [LARGE SCALE GENOMIC DNA]</scope>
    <source>
        <strain evidence="9">JA-25</strain>
    </source>
</reference>
<dbReference type="EMBL" id="WAEL01000002">
    <property type="protein sequence ID" value="NID09817.1"/>
    <property type="molecule type" value="Genomic_DNA"/>
</dbReference>
<keyword evidence="5 6" id="KW-0472">Membrane</keyword>
<feature type="transmembrane region" description="Helical" evidence="6">
    <location>
        <begin position="287"/>
        <end position="304"/>
    </location>
</feature>
<evidence type="ECO:0000256" key="6">
    <source>
        <dbReference type="SAM" id="Phobius"/>
    </source>
</evidence>
<evidence type="ECO:0000256" key="2">
    <source>
        <dbReference type="ARBA" id="ARBA00022475"/>
    </source>
</evidence>
<evidence type="ECO:0000256" key="3">
    <source>
        <dbReference type="ARBA" id="ARBA00022692"/>
    </source>
</evidence>
<protein>
    <submittedName>
        <fullName evidence="8">MFS transporter</fullName>
    </submittedName>
</protein>
<sequence>MNAPTTEANLDPQAAVRSEALILLCACSVAFAFSCNYTNHAPLVPLLIKEFGVTKAMAGLLTTGIFLTHALMQIPGGHLADTYGGRRVLLIALAVVCLGNFGISFATSYNQLLFWKVVTGLGTGSSFVAGARYLTQVLPTSRLHMAQGYYGGSVLLGSGFVIFAVPRLAEAFGWPGAFISTALVALSVLVLCLFAAPEATVHKHAAGSLLKMLSHGQLWLLGLVQMASFGLVIVVGTWTTTLLKEQLGEKPETKLLISFIASLVLLIGIFSRPWGGQLVGTVGVRKLLLVSLLMNAVGCFLLAVSGNSLAVALLGIGLLGVGCGLPYASLFNRAVALFPGRGGAAMGLVNMLGIVMILVGAPLVGKITDLTGSFTSAFVSLGVFALVICLVSLKINDK</sequence>
<feature type="transmembrane region" description="Helical" evidence="6">
    <location>
        <begin position="343"/>
        <end position="364"/>
    </location>
</feature>
<dbReference type="RefSeq" id="WP_166691341.1">
    <property type="nucleotide sequence ID" value="NZ_WAEL01000002.1"/>
</dbReference>
<accession>A0ABX0QFF4</accession>
<dbReference type="PROSITE" id="PS50850">
    <property type="entry name" value="MFS"/>
    <property type="match status" value="1"/>
</dbReference>
<keyword evidence="9" id="KW-1185">Reference proteome</keyword>
<dbReference type="Pfam" id="PF07690">
    <property type="entry name" value="MFS_1"/>
    <property type="match status" value="1"/>
</dbReference>
<comment type="caution">
    <text evidence="8">The sequence shown here is derived from an EMBL/GenBank/DDBJ whole genome shotgun (WGS) entry which is preliminary data.</text>
</comment>
<gene>
    <name evidence="8" type="ORF">F7231_06510</name>
</gene>
<evidence type="ECO:0000256" key="4">
    <source>
        <dbReference type="ARBA" id="ARBA00022989"/>
    </source>
</evidence>
<dbReference type="InterPro" id="IPR050189">
    <property type="entry name" value="MFS_Efflux_Transporters"/>
</dbReference>
<dbReference type="PANTHER" id="PTHR43124:SF3">
    <property type="entry name" value="CHLORAMPHENICOL EFFLUX PUMP RV0191"/>
    <property type="match status" value="1"/>
</dbReference>
<dbReference type="InterPro" id="IPR020846">
    <property type="entry name" value="MFS_dom"/>
</dbReference>
<feature type="transmembrane region" description="Helical" evidence="6">
    <location>
        <begin position="147"/>
        <end position="165"/>
    </location>
</feature>
<reference evidence="9" key="1">
    <citation type="submission" date="2019-09" db="EMBL/GenBank/DDBJ databases">
        <authorList>
            <person name="Jung D.-H."/>
        </authorList>
    </citation>
    <scope>NUCLEOTIDE SEQUENCE [LARGE SCALE GENOMIC DNA]</scope>
    <source>
        <strain evidence="9">JA-25</strain>
    </source>
</reference>
<feature type="transmembrane region" description="Helical" evidence="6">
    <location>
        <begin position="218"/>
        <end position="243"/>
    </location>
</feature>
<evidence type="ECO:0000313" key="8">
    <source>
        <dbReference type="EMBL" id="NID09817.1"/>
    </source>
</evidence>
<keyword evidence="3 6" id="KW-0812">Transmembrane</keyword>
<dbReference type="InterPro" id="IPR011701">
    <property type="entry name" value="MFS"/>
</dbReference>